<evidence type="ECO:0000313" key="1">
    <source>
        <dbReference type="EMBL" id="KAH1171308.1"/>
    </source>
</evidence>
<accession>A0A9D3X1S0</accession>
<gene>
    <name evidence="1" type="ORF">KIL84_006926</name>
</gene>
<protein>
    <submittedName>
        <fullName evidence="1">Uncharacterized protein</fullName>
    </submittedName>
</protein>
<dbReference type="Proteomes" id="UP000827986">
    <property type="component" value="Unassembled WGS sequence"/>
</dbReference>
<reference evidence="1" key="1">
    <citation type="submission" date="2021-09" db="EMBL/GenBank/DDBJ databases">
        <title>The genome of Mauremys mutica provides insights into the evolution of semi-aquatic lifestyle.</title>
        <authorList>
            <person name="Gong S."/>
            <person name="Gao Y."/>
        </authorList>
    </citation>
    <scope>NUCLEOTIDE SEQUENCE</scope>
    <source>
        <strain evidence="1">MM-2020</strain>
        <tissue evidence="1">Muscle</tissue>
    </source>
</reference>
<name>A0A9D3X1S0_9SAUR</name>
<dbReference type="EMBL" id="JAHDVG010000483">
    <property type="protein sequence ID" value="KAH1171308.1"/>
    <property type="molecule type" value="Genomic_DNA"/>
</dbReference>
<proteinExistence type="predicted"/>
<sequence>MAAGLLSAGDWGCKCWVLGTVNQLKERGTQKLQSSGRSEGWQETNHCALRGSNKLFPLVLRQRTQHKAYLVSVSFTTDSPSNSQIIENSTPKSTAFPCRTWST</sequence>
<comment type="caution">
    <text evidence="1">The sequence shown here is derived from an EMBL/GenBank/DDBJ whole genome shotgun (WGS) entry which is preliminary data.</text>
</comment>
<dbReference type="AlphaFoldDB" id="A0A9D3X1S0"/>
<keyword evidence="2" id="KW-1185">Reference proteome</keyword>
<evidence type="ECO:0000313" key="2">
    <source>
        <dbReference type="Proteomes" id="UP000827986"/>
    </source>
</evidence>
<organism evidence="1 2">
    <name type="scientific">Mauremys mutica</name>
    <name type="common">yellowpond turtle</name>
    <dbReference type="NCBI Taxonomy" id="74926"/>
    <lineage>
        <taxon>Eukaryota</taxon>
        <taxon>Metazoa</taxon>
        <taxon>Chordata</taxon>
        <taxon>Craniata</taxon>
        <taxon>Vertebrata</taxon>
        <taxon>Euteleostomi</taxon>
        <taxon>Archelosauria</taxon>
        <taxon>Testudinata</taxon>
        <taxon>Testudines</taxon>
        <taxon>Cryptodira</taxon>
        <taxon>Durocryptodira</taxon>
        <taxon>Testudinoidea</taxon>
        <taxon>Geoemydidae</taxon>
        <taxon>Geoemydinae</taxon>
        <taxon>Mauremys</taxon>
    </lineage>
</organism>